<evidence type="ECO:0000313" key="4">
    <source>
        <dbReference type="Proteomes" id="UP000005239"/>
    </source>
</evidence>
<accession>A0A8R1UDW4</accession>
<feature type="compositionally biased region" description="Low complexity" evidence="2">
    <location>
        <begin position="798"/>
        <end position="809"/>
    </location>
</feature>
<sequence>YLHLHIQVWNRCGYCYSSVQLRVSIYGSHPLSKTILNIIQIAETAHCSCPSGFELIGINGLCGGSYVNLTLTPENALETALAKCGEMRALPVMIRNDEVNFAPSGAIVLAPSRWPSPVCLTASAIRTAPGLTCNTTTHKFEWVDGSPLDYKHTPNYDYARNGTDNAHTVDVSCSIPLHPSTFTDCDTLEHEEGDNACYRVCLVKKQQQRATHSSGKLIVTPSCGSVSGLYLGATISGTADFGNWSDGSEENYENFAPGFPKAGYGECLAMDTSTSAGQWANIACNQKLPFACLRYRKSDLTCSSQTWKNEGTVITSPDFPYSASTPCDYSLMVPENKRVELEIIHLEANSCCDYLIIYDGYLGKVLANLTGEVSHAIYTTTSENIMKVSWQPKGGVGVAGLSVSKSRRRDEYNIPIADGVQRSLSHLQLTPFFFESISNHLCDKAFLMWRLLLFCAVAHLAHGVCPDGFDLIGDECRGTVASVMLDTTTVTGITRVLCYGILGQPVTIHNDEEQSYWTKRAYKEPESIGDPLIVLGISCNSSSKNYEWVDGSPLDYVPRSYDNLLTAKPCRTDYRFFIESDGRWASWGGNEFMVDVSCTTKLKQPIAPGGATCYGFDSDLDDGVCYQVGAAAETWKDAQMSCKQFGFPIPGLGDCVAMDTTTSAGQWMNMDCSSKLPVACMRNQSEITEPTCNSGLSTAGTVITSPGFPYNASIPCEYFLEVDPSLSVEVEINLEANPCCDFLVIHDGFLGGNMIANITGETGRVKYQSLSNMMRVSWEPSYGMNVKGLVKLTHQPDNSRNNRTAASNNKSHAHHL</sequence>
<dbReference type="SMART" id="SM00042">
    <property type="entry name" value="CUB"/>
    <property type="match status" value="2"/>
</dbReference>
<keyword evidence="4" id="KW-1185">Reference proteome</keyword>
<dbReference type="PROSITE" id="PS01180">
    <property type="entry name" value="CUB"/>
    <property type="match status" value="2"/>
</dbReference>
<dbReference type="PANTHER" id="PTHR22991:SF40">
    <property type="entry name" value="PROTEIN CBG13490"/>
    <property type="match status" value="1"/>
</dbReference>
<dbReference type="Gene3D" id="2.60.120.290">
    <property type="entry name" value="Spermadhesin, CUB domain"/>
    <property type="match status" value="2"/>
</dbReference>
<reference evidence="4" key="1">
    <citation type="journal article" date="2008" name="Nat. Genet.">
        <title>The Pristionchus pacificus genome provides a unique perspective on nematode lifestyle and parasitism.</title>
        <authorList>
            <person name="Dieterich C."/>
            <person name="Clifton S.W."/>
            <person name="Schuster L.N."/>
            <person name="Chinwalla A."/>
            <person name="Delehaunty K."/>
            <person name="Dinkelacker I."/>
            <person name="Fulton L."/>
            <person name="Fulton R."/>
            <person name="Godfrey J."/>
            <person name="Minx P."/>
            <person name="Mitreva M."/>
            <person name="Roeseler W."/>
            <person name="Tian H."/>
            <person name="Witte H."/>
            <person name="Yang S.P."/>
            <person name="Wilson R.K."/>
            <person name="Sommer R.J."/>
        </authorList>
    </citation>
    <scope>NUCLEOTIDE SEQUENCE [LARGE SCALE GENOMIC DNA]</scope>
    <source>
        <strain evidence="4">PS312</strain>
    </source>
</reference>
<gene>
    <name evidence="3" type="primary">WBGene00111773</name>
</gene>
<dbReference type="CDD" id="cd00037">
    <property type="entry name" value="CLECT"/>
    <property type="match status" value="1"/>
</dbReference>
<dbReference type="EnsemblMetazoa" id="PPA22219.1">
    <property type="protein sequence ID" value="PPA22219.1"/>
    <property type="gene ID" value="WBGene00111773"/>
</dbReference>
<dbReference type="InterPro" id="IPR050976">
    <property type="entry name" value="Snaclec"/>
</dbReference>
<name>A0A2A6CPD0_PRIPA</name>
<dbReference type="InterPro" id="IPR018378">
    <property type="entry name" value="C-type_lectin_CS"/>
</dbReference>
<dbReference type="InterPro" id="IPR000859">
    <property type="entry name" value="CUB_dom"/>
</dbReference>
<dbReference type="SUPFAM" id="SSF56436">
    <property type="entry name" value="C-type lectin-like"/>
    <property type="match status" value="4"/>
</dbReference>
<dbReference type="Proteomes" id="UP000005239">
    <property type="component" value="Unassembled WGS sequence"/>
</dbReference>
<accession>A0A2A6CPD0</accession>
<organism evidence="3 4">
    <name type="scientific">Pristionchus pacificus</name>
    <name type="common">Parasitic nematode worm</name>
    <dbReference type="NCBI Taxonomy" id="54126"/>
    <lineage>
        <taxon>Eukaryota</taxon>
        <taxon>Metazoa</taxon>
        <taxon>Ecdysozoa</taxon>
        <taxon>Nematoda</taxon>
        <taxon>Chromadorea</taxon>
        <taxon>Rhabditida</taxon>
        <taxon>Rhabditina</taxon>
        <taxon>Diplogasteromorpha</taxon>
        <taxon>Diplogasteroidea</taxon>
        <taxon>Neodiplogasteridae</taxon>
        <taxon>Pristionchus</taxon>
    </lineage>
</organism>
<protein>
    <submittedName>
        <fullName evidence="3">CUB domain-containing protein</fullName>
    </submittedName>
</protein>
<dbReference type="PANTHER" id="PTHR22991">
    <property type="entry name" value="PROTEIN CBG13490"/>
    <property type="match status" value="1"/>
</dbReference>
<comment type="caution">
    <text evidence="1">Lacks conserved residue(s) required for the propagation of feature annotation.</text>
</comment>
<proteinExistence type="predicted"/>
<feature type="region of interest" description="Disordered" evidence="2">
    <location>
        <begin position="794"/>
        <end position="816"/>
    </location>
</feature>
<reference evidence="3" key="2">
    <citation type="submission" date="2022-06" db="UniProtKB">
        <authorList>
            <consortium name="EnsemblMetazoa"/>
        </authorList>
    </citation>
    <scope>IDENTIFICATION</scope>
    <source>
        <strain evidence="3">PS312</strain>
    </source>
</reference>
<dbReference type="AlphaFoldDB" id="A0A2A6CPD0"/>
<dbReference type="InterPro" id="IPR001304">
    <property type="entry name" value="C-type_lectin-like"/>
</dbReference>
<dbReference type="CDD" id="cd00041">
    <property type="entry name" value="CUB"/>
    <property type="match status" value="2"/>
</dbReference>
<dbReference type="Gene3D" id="3.10.100.10">
    <property type="entry name" value="Mannose-Binding Protein A, subunit A"/>
    <property type="match status" value="2"/>
</dbReference>
<dbReference type="SUPFAM" id="SSF49854">
    <property type="entry name" value="Spermadhesin, CUB domain"/>
    <property type="match status" value="2"/>
</dbReference>
<dbReference type="PROSITE" id="PS00615">
    <property type="entry name" value="C_TYPE_LECTIN_1"/>
    <property type="match status" value="2"/>
</dbReference>
<dbReference type="OrthoDB" id="6369810at2759"/>
<evidence type="ECO:0000256" key="2">
    <source>
        <dbReference type="SAM" id="MobiDB-lite"/>
    </source>
</evidence>
<dbReference type="InterPro" id="IPR016187">
    <property type="entry name" value="CTDL_fold"/>
</dbReference>
<evidence type="ECO:0000313" key="3">
    <source>
        <dbReference type="EnsemblMetazoa" id="PPA22219.1"/>
    </source>
</evidence>
<evidence type="ECO:0000256" key="1">
    <source>
        <dbReference type="PROSITE-ProRule" id="PRU00059"/>
    </source>
</evidence>
<dbReference type="PROSITE" id="PS50041">
    <property type="entry name" value="C_TYPE_LECTIN_2"/>
    <property type="match status" value="1"/>
</dbReference>
<dbReference type="InterPro" id="IPR016186">
    <property type="entry name" value="C-type_lectin-like/link_sf"/>
</dbReference>
<dbReference type="Pfam" id="PF00431">
    <property type="entry name" value="CUB"/>
    <property type="match status" value="2"/>
</dbReference>
<dbReference type="InterPro" id="IPR035914">
    <property type="entry name" value="Sperma_CUB_dom_sf"/>
</dbReference>